<feature type="domain" description="GST N-terminal" evidence="2">
    <location>
        <begin position="71"/>
        <end position="153"/>
    </location>
</feature>
<dbReference type="EMBL" id="RWYU02000014">
    <property type="protein sequence ID" value="RYJ58363.1"/>
    <property type="molecule type" value="Genomic_DNA"/>
</dbReference>
<dbReference type="SUPFAM" id="SSF52833">
    <property type="entry name" value="Thioredoxin-like"/>
    <property type="match status" value="1"/>
</dbReference>
<evidence type="ECO:0000259" key="2">
    <source>
        <dbReference type="PROSITE" id="PS50404"/>
    </source>
</evidence>
<dbReference type="GO" id="GO:0006749">
    <property type="term" value="P:glutathione metabolic process"/>
    <property type="evidence" value="ECO:0007669"/>
    <property type="project" value="TreeGrafter"/>
</dbReference>
<comment type="caution">
    <text evidence="4">The sequence shown here is derived from an EMBL/GenBank/DDBJ whole genome shotgun (WGS) entry which is preliminary data.</text>
</comment>
<dbReference type="InterPro" id="IPR036282">
    <property type="entry name" value="Glutathione-S-Trfase_C_sf"/>
</dbReference>
<dbReference type="InterPro" id="IPR004045">
    <property type="entry name" value="Glutathione_S-Trfase_N"/>
</dbReference>
<proteinExistence type="predicted"/>
<dbReference type="PROSITE" id="PS50404">
    <property type="entry name" value="GST_NTER"/>
    <property type="match status" value="1"/>
</dbReference>
<dbReference type="GO" id="GO:0004364">
    <property type="term" value="F:glutathione transferase activity"/>
    <property type="evidence" value="ECO:0007669"/>
    <property type="project" value="TreeGrafter"/>
</dbReference>
<evidence type="ECO:0000256" key="1">
    <source>
        <dbReference type="SAM" id="MobiDB-lite"/>
    </source>
</evidence>
<feature type="region of interest" description="Disordered" evidence="1">
    <location>
        <begin position="18"/>
        <end position="48"/>
    </location>
</feature>
<reference evidence="4 5" key="1">
    <citation type="submission" date="2019-01" db="EMBL/GenBank/DDBJ databases">
        <title>High-quality draft genome of. Pseudomonas songnenensis str. L103, a full-fledged denitrifier isolated from 100 meters deep aquifer in a heavily nitrogen fertilized agricultural area.</title>
        <authorList>
            <person name="Liu M."/>
            <person name="Liu B."/>
        </authorList>
    </citation>
    <scope>NUCLEOTIDE SEQUENCE [LARGE SCALE GENOMIC DNA]</scope>
    <source>
        <strain evidence="4 5">L103</strain>
    </source>
</reference>
<accession>A0A482TY57</accession>
<evidence type="ECO:0000313" key="4">
    <source>
        <dbReference type="EMBL" id="RYJ58363.1"/>
    </source>
</evidence>
<dbReference type="PANTHER" id="PTHR42673">
    <property type="entry name" value="MALEYLACETOACETATE ISOMERASE"/>
    <property type="match status" value="1"/>
</dbReference>
<dbReference type="Gene3D" id="3.40.30.10">
    <property type="entry name" value="Glutaredoxin"/>
    <property type="match status" value="1"/>
</dbReference>
<dbReference type="AlphaFoldDB" id="A0A482TY57"/>
<dbReference type="InterPro" id="IPR010987">
    <property type="entry name" value="Glutathione-S-Trfase_C-like"/>
</dbReference>
<dbReference type="GO" id="GO:0006559">
    <property type="term" value="P:L-phenylalanine catabolic process"/>
    <property type="evidence" value="ECO:0007669"/>
    <property type="project" value="TreeGrafter"/>
</dbReference>
<organism evidence="4 5">
    <name type="scientific">Pseudomonas songnenensis</name>
    <dbReference type="NCBI Taxonomy" id="1176259"/>
    <lineage>
        <taxon>Bacteria</taxon>
        <taxon>Pseudomonadati</taxon>
        <taxon>Pseudomonadota</taxon>
        <taxon>Gammaproteobacteria</taxon>
        <taxon>Pseudomonadales</taxon>
        <taxon>Pseudomonadaceae</taxon>
        <taxon>Pseudomonas</taxon>
    </lineage>
</organism>
<dbReference type="InterPro" id="IPR040079">
    <property type="entry name" value="Glutathione_S-Trfase"/>
</dbReference>
<protein>
    <submittedName>
        <fullName evidence="4">Glutathione S-transferase family protein</fullName>
    </submittedName>
</protein>
<dbReference type="Gene3D" id="1.20.1050.10">
    <property type="match status" value="1"/>
</dbReference>
<feature type="domain" description="GST C-terminal" evidence="3">
    <location>
        <begin position="160"/>
        <end position="301"/>
    </location>
</feature>
<feature type="compositionally biased region" description="Basic and acidic residues" evidence="1">
    <location>
        <begin position="28"/>
        <end position="39"/>
    </location>
</feature>
<dbReference type="SFLD" id="SFLDS00019">
    <property type="entry name" value="Glutathione_Transferase_(cytos"/>
    <property type="match status" value="1"/>
</dbReference>
<dbReference type="InterPro" id="IPR036249">
    <property type="entry name" value="Thioredoxin-like_sf"/>
</dbReference>
<evidence type="ECO:0000259" key="3">
    <source>
        <dbReference type="PROSITE" id="PS50405"/>
    </source>
</evidence>
<sequence length="330" mass="37001">MHPSVKWPAGCPTPSRSFYSGQGAWRPGPHEPHHDRNPVQDHPGAGTADECLISRSGVSSMFSEDVEGASGQRVLYGFWLSPFMALVAQMLKEAGLEFQYQRVSPFIGETLSAEHQVRNALGKIPSLTDVNGVCVSESQAICRYLARTYPEAAKFYPCHDVQRCAEIDTLNDYITFSLSGPFFNWFFVGGYFPKALGFQTERESGVFSAWSVLMIKSALARLVGRSRLQPFLLGPEPYLPDFHLFHVLELSRTFSELFEIPFMNLVEGNKDLSRFYQAMAERPVTQAILAMQTHEFPVSRRELLEEFGTTYAQLLKPARGALSAMFGHEV</sequence>
<dbReference type="GO" id="GO:0016034">
    <property type="term" value="F:maleylacetoacetate isomerase activity"/>
    <property type="evidence" value="ECO:0007669"/>
    <property type="project" value="TreeGrafter"/>
</dbReference>
<dbReference type="OrthoDB" id="5740960at2"/>
<keyword evidence="4" id="KW-0808">Transferase</keyword>
<gene>
    <name evidence="4" type="ORF">EJA06_022455</name>
</gene>
<evidence type="ECO:0000313" key="5">
    <source>
        <dbReference type="Proteomes" id="UP000282800"/>
    </source>
</evidence>
<dbReference type="Pfam" id="PF02798">
    <property type="entry name" value="GST_N"/>
    <property type="match status" value="1"/>
</dbReference>
<name>A0A482TY57_9PSED</name>
<dbReference type="SUPFAM" id="SSF47616">
    <property type="entry name" value="GST C-terminal domain-like"/>
    <property type="match status" value="1"/>
</dbReference>
<dbReference type="Proteomes" id="UP000282800">
    <property type="component" value="Unassembled WGS sequence"/>
</dbReference>
<dbReference type="PROSITE" id="PS50405">
    <property type="entry name" value="GST_CTER"/>
    <property type="match status" value="1"/>
</dbReference>
<dbReference type="PANTHER" id="PTHR42673:SF4">
    <property type="entry name" value="MALEYLACETOACETATE ISOMERASE"/>
    <property type="match status" value="1"/>
</dbReference>